<organism evidence="2 3">
    <name type="scientific">Sphaerobolus stellatus (strain SS14)</name>
    <dbReference type="NCBI Taxonomy" id="990650"/>
    <lineage>
        <taxon>Eukaryota</taxon>
        <taxon>Fungi</taxon>
        <taxon>Dikarya</taxon>
        <taxon>Basidiomycota</taxon>
        <taxon>Agaricomycotina</taxon>
        <taxon>Agaricomycetes</taxon>
        <taxon>Phallomycetidae</taxon>
        <taxon>Geastrales</taxon>
        <taxon>Sphaerobolaceae</taxon>
        <taxon>Sphaerobolus</taxon>
    </lineage>
</organism>
<evidence type="ECO:0000313" key="2">
    <source>
        <dbReference type="EMBL" id="KIJ38698.1"/>
    </source>
</evidence>
<feature type="compositionally biased region" description="Basic and acidic residues" evidence="1">
    <location>
        <begin position="456"/>
        <end position="466"/>
    </location>
</feature>
<feature type="compositionally biased region" description="Basic and acidic residues" evidence="1">
    <location>
        <begin position="1084"/>
        <end position="1102"/>
    </location>
</feature>
<gene>
    <name evidence="2" type="ORF">M422DRAFT_781293</name>
</gene>
<feature type="region of interest" description="Disordered" evidence="1">
    <location>
        <begin position="438"/>
        <end position="482"/>
    </location>
</feature>
<feature type="compositionally biased region" description="Polar residues" evidence="1">
    <location>
        <begin position="469"/>
        <end position="481"/>
    </location>
</feature>
<feature type="region of interest" description="Disordered" evidence="1">
    <location>
        <begin position="122"/>
        <end position="159"/>
    </location>
</feature>
<feature type="compositionally biased region" description="Basic and acidic residues" evidence="1">
    <location>
        <begin position="135"/>
        <end position="151"/>
    </location>
</feature>
<feature type="compositionally biased region" description="Low complexity" evidence="1">
    <location>
        <begin position="226"/>
        <end position="236"/>
    </location>
</feature>
<accession>A0A0C9U6Q0</accession>
<feature type="region of interest" description="Disordered" evidence="1">
    <location>
        <begin position="223"/>
        <end position="246"/>
    </location>
</feature>
<feature type="region of interest" description="Disordered" evidence="1">
    <location>
        <begin position="920"/>
        <end position="966"/>
    </location>
</feature>
<sequence>MATATNENWYIPYNGPIEPPSSQFRTRPRGNTFGGLGMDSALSFSGTGMSTSNPEDYYDDRDGEDDDHTFGQPYPNSNMKSSAPVLAHPGGRPRAGSHSSSISAYSTTQNFTNTRTFFGGTSTTSGIGEAPVHPSHREKEREYHREKEQHTQPRGTSFGLAPRLSIYTNMMRGSDREKEKSSGTGGDRASVLSTDWDNGPEDSENYQQRASIVSFLTFGRRGAGTGRASPISPISHHPSRGRAGSPVSLMSGVVVGRPSHDSTRTSSRVAMLPIGEKTGTGLTSAATRRGLISSTPYTAPAHIPMPSSPAGLSPISPAYPTASSSSLAFAFPPQSQQSQGSTKPIAFQVKRNRSLRNRSDTVDSAGSGNGNGHGYNGVRGNGREGEGQQQRGRAIDGSGDARLGGGHLQNQRQHDVDEIVDVDRLMGTKMDREWYEEAGYGPTDEQSVGAARGRTQLRDGQSRNDYEIPTNNPTRRLSHSASHPILSSHATASSSGAPRIAGPSSSTIASVRATHPYALVFPTTAASSSSITPYHPRPQPSHQIQNANAYAYERQDPHSAQTQWQQPRHAHIGSQTSVHATSAGPGARAGAQGYDRDAVYPFDAPSASASASAPAHGLSRTFRMQQPYEPGYAYDYDSSPQSAFQLQSQQQQQQQNPFSPTIERVSTLSPHPYSQAHPAHKVSEASMAAAARATKSSSVRGTKGSNSLRYSLSTPNLRNFFRMGSSDKDKEKEKEKEKKQVVKIKTQYTAETWCDALVFPRPRFRAHIISPPASPLPGDSAIIERAVDLSRITNLSPQAQAQAGPSNINAFASSSSVRLPTYHQSPSADHLGTYASHFSLDTPQNSVRVPKVNLQSPPPGKLKAHKKQNASKSTTSTGAPQLPPLPTDNVNLSMTEEALIAGAQRDRERAEWNVLAKKSFQNRRSRSLSRPRKKSLGAGANASKISLRERVDSEASAESTRGRTTGLSVTKALTNLAAEVFRQPTPTISSVSNQGHGIGTESGLSHSHHGHHSRNTSDSYGRGGAHGHTHARNTSWGKAALKKLCGPEEDVVQAEIEEAMRKRMQLEEALKNEGTMRIGIGNRARTEEDHERQRAREREVQF</sequence>
<feature type="compositionally biased region" description="Acidic residues" evidence="1">
    <location>
        <begin position="56"/>
        <end position="67"/>
    </location>
</feature>
<feature type="region of interest" description="Disordered" evidence="1">
    <location>
        <begin position="554"/>
        <end position="592"/>
    </location>
</feature>
<feature type="region of interest" description="Disordered" evidence="1">
    <location>
        <begin position="1"/>
        <end position="104"/>
    </location>
</feature>
<feature type="region of interest" description="Disordered" evidence="1">
    <location>
        <begin position="630"/>
        <end position="739"/>
    </location>
</feature>
<feature type="region of interest" description="Disordered" evidence="1">
    <location>
        <begin position="332"/>
        <end position="412"/>
    </location>
</feature>
<name>A0A0C9U6Q0_SPHS4</name>
<feature type="compositionally biased region" description="Polar residues" evidence="1">
    <location>
        <begin position="956"/>
        <end position="966"/>
    </location>
</feature>
<feature type="region of interest" description="Disordered" evidence="1">
    <location>
        <begin position="820"/>
        <end position="889"/>
    </location>
</feature>
<feature type="region of interest" description="Disordered" evidence="1">
    <location>
        <begin position="984"/>
        <end position="1034"/>
    </location>
</feature>
<feature type="region of interest" description="Disordered" evidence="1">
    <location>
        <begin position="1068"/>
        <end position="1102"/>
    </location>
</feature>
<feature type="compositionally biased region" description="Basic and acidic residues" evidence="1">
    <location>
        <begin position="725"/>
        <end position="739"/>
    </location>
</feature>
<dbReference type="HOGENOM" id="CLU_283081_0_0_1"/>
<feature type="compositionally biased region" description="Gly residues" evidence="1">
    <location>
        <begin position="367"/>
        <end position="380"/>
    </location>
</feature>
<feature type="non-terminal residue" evidence="2">
    <location>
        <position position="1"/>
    </location>
</feature>
<feature type="compositionally biased region" description="Basic residues" evidence="1">
    <location>
        <begin position="920"/>
        <end position="935"/>
    </location>
</feature>
<reference evidence="2 3" key="1">
    <citation type="submission" date="2014-06" db="EMBL/GenBank/DDBJ databases">
        <title>Evolutionary Origins and Diversification of the Mycorrhizal Mutualists.</title>
        <authorList>
            <consortium name="DOE Joint Genome Institute"/>
            <consortium name="Mycorrhizal Genomics Consortium"/>
            <person name="Kohler A."/>
            <person name="Kuo A."/>
            <person name="Nagy L.G."/>
            <person name="Floudas D."/>
            <person name="Copeland A."/>
            <person name="Barry K.W."/>
            <person name="Cichocki N."/>
            <person name="Veneault-Fourrey C."/>
            <person name="LaButti K."/>
            <person name="Lindquist E.A."/>
            <person name="Lipzen A."/>
            <person name="Lundell T."/>
            <person name="Morin E."/>
            <person name="Murat C."/>
            <person name="Riley R."/>
            <person name="Ohm R."/>
            <person name="Sun H."/>
            <person name="Tunlid A."/>
            <person name="Henrissat B."/>
            <person name="Grigoriev I.V."/>
            <person name="Hibbett D.S."/>
            <person name="Martin F."/>
        </authorList>
    </citation>
    <scope>NUCLEOTIDE SEQUENCE [LARGE SCALE GENOMIC DNA]</scope>
    <source>
        <strain evidence="2 3">SS14</strain>
    </source>
</reference>
<feature type="region of interest" description="Disordered" evidence="1">
    <location>
        <begin position="172"/>
        <end position="207"/>
    </location>
</feature>
<feature type="compositionally biased region" description="Low complexity" evidence="1">
    <location>
        <begin position="638"/>
        <end position="655"/>
    </location>
</feature>
<feature type="compositionally biased region" description="Polar residues" evidence="1">
    <location>
        <begin position="656"/>
        <end position="669"/>
    </location>
</feature>
<dbReference type="OrthoDB" id="3228777at2759"/>
<dbReference type="Proteomes" id="UP000054279">
    <property type="component" value="Unassembled WGS sequence"/>
</dbReference>
<feature type="compositionally biased region" description="Low complexity" evidence="1">
    <location>
        <begin position="684"/>
        <end position="698"/>
    </location>
</feature>
<proteinExistence type="predicted"/>
<dbReference type="AlphaFoldDB" id="A0A0C9U6Q0"/>
<feature type="compositionally biased region" description="Polar residues" evidence="1">
    <location>
        <begin position="699"/>
        <end position="717"/>
    </location>
</feature>
<feature type="compositionally biased region" description="Polar residues" evidence="1">
    <location>
        <begin position="984"/>
        <end position="995"/>
    </location>
</feature>
<dbReference type="EMBL" id="KN837158">
    <property type="protein sequence ID" value="KIJ38698.1"/>
    <property type="molecule type" value="Genomic_DNA"/>
</dbReference>
<feature type="compositionally biased region" description="Polar residues" evidence="1">
    <location>
        <begin position="870"/>
        <end position="879"/>
    </location>
</feature>
<evidence type="ECO:0000256" key="1">
    <source>
        <dbReference type="SAM" id="MobiDB-lite"/>
    </source>
</evidence>
<keyword evidence="3" id="KW-1185">Reference proteome</keyword>
<evidence type="ECO:0000313" key="3">
    <source>
        <dbReference type="Proteomes" id="UP000054279"/>
    </source>
</evidence>
<feature type="compositionally biased region" description="Polar residues" evidence="1">
    <location>
        <begin position="42"/>
        <end position="54"/>
    </location>
</feature>
<protein>
    <submittedName>
        <fullName evidence="2">Uncharacterized protein</fullName>
    </submittedName>
</protein>